<dbReference type="AlphaFoldDB" id="A0A2P5F6T7"/>
<sequence length="59" mass="6630">MSALMIEEEYYTGLMMKLVCMIGPEMCDLEQLEALVVRGMSMTCVIREQCSGEACEEAE</sequence>
<keyword evidence="2" id="KW-1185">Reference proteome</keyword>
<organism evidence="1 2">
    <name type="scientific">Trema orientale</name>
    <name type="common">Charcoal tree</name>
    <name type="synonym">Celtis orientalis</name>
    <dbReference type="NCBI Taxonomy" id="63057"/>
    <lineage>
        <taxon>Eukaryota</taxon>
        <taxon>Viridiplantae</taxon>
        <taxon>Streptophyta</taxon>
        <taxon>Embryophyta</taxon>
        <taxon>Tracheophyta</taxon>
        <taxon>Spermatophyta</taxon>
        <taxon>Magnoliopsida</taxon>
        <taxon>eudicotyledons</taxon>
        <taxon>Gunneridae</taxon>
        <taxon>Pentapetalae</taxon>
        <taxon>rosids</taxon>
        <taxon>fabids</taxon>
        <taxon>Rosales</taxon>
        <taxon>Cannabaceae</taxon>
        <taxon>Trema</taxon>
    </lineage>
</organism>
<reference evidence="2" key="1">
    <citation type="submission" date="2016-06" db="EMBL/GenBank/DDBJ databases">
        <title>Parallel loss of symbiosis genes in relatives of nitrogen-fixing non-legume Parasponia.</title>
        <authorList>
            <person name="Van Velzen R."/>
            <person name="Holmer R."/>
            <person name="Bu F."/>
            <person name="Rutten L."/>
            <person name="Van Zeijl A."/>
            <person name="Liu W."/>
            <person name="Santuari L."/>
            <person name="Cao Q."/>
            <person name="Sharma T."/>
            <person name="Shen D."/>
            <person name="Roswanjaya Y."/>
            <person name="Wardhani T."/>
            <person name="Kalhor M.S."/>
            <person name="Jansen J."/>
            <person name="Van den Hoogen J."/>
            <person name="Gungor B."/>
            <person name="Hartog M."/>
            <person name="Hontelez J."/>
            <person name="Verver J."/>
            <person name="Yang W.-C."/>
            <person name="Schijlen E."/>
            <person name="Repin R."/>
            <person name="Schilthuizen M."/>
            <person name="Schranz E."/>
            <person name="Heidstra R."/>
            <person name="Miyata K."/>
            <person name="Fedorova E."/>
            <person name="Kohlen W."/>
            <person name="Bisseling T."/>
            <person name="Smit S."/>
            <person name="Geurts R."/>
        </authorList>
    </citation>
    <scope>NUCLEOTIDE SEQUENCE [LARGE SCALE GENOMIC DNA]</scope>
    <source>
        <strain evidence="2">cv. RG33-2</strain>
    </source>
</reference>
<proteinExistence type="predicted"/>
<dbReference type="InParanoid" id="A0A2P5F6T7"/>
<dbReference type="EMBL" id="JXTC01000058">
    <property type="protein sequence ID" value="PON93485.1"/>
    <property type="molecule type" value="Genomic_DNA"/>
</dbReference>
<protein>
    <submittedName>
        <fullName evidence="1">Uncharacterized protein</fullName>
    </submittedName>
</protein>
<evidence type="ECO:0000313" key="2">
    <source>
        <dbReference type="Proteomes" id="UP000237000"/>
    </source>
</evidence>
<dbReference type="Proteomes" id="UP000237000">
    <property type="component" value="Unassembled WGS sequence"/>
</dbReference>
<comment type="caution">
    <text evidence="1">The sequence shown here is derived from an EMBL/GenBank/DDBJ whole genome shotgun (WGS) entry which is preliminary data.</text>
</comment>
<accession>A0A2P5F6T7</accession>
<name>A0A2P5F6T7_TREOI</name>
<evidence type="ECO:0000313" key="1">
    <source>
        <dbReference type="EMBL" id="PON93485.1"/>
    </source>
</evidence>
<gene>
    <name evidence="1" type="ORF">TorRG33x02_107630</name>
</gene>